<dbReference type="Proteomes" id="UP000022611">
    <property type="component" value="Unassembled WGS sequence"/>
</dbReference>
<dbReference type="PROSITE" id="PS50110">
    <property type="entry name" value="RESPONSE_REGULATORY"/>
    <property type="match status" value="1"/>
</dbReference>
<proteinExistence type="predicted"/>
<dbReference type="RefSeq" id="WP_019692839.1">
    <property type="nucleotide sequence ID" value="NZ_AFOY02000010.1"/>
</dbReference>
<evidence type="ECO:0000256" key="5">
    <source>
        <dbReference type="PROSITE-ProRule" id="PRU00169"/>
    </source>
</evidence>
<dbReference type="InterPro" id="IPR058245">
    <property type="entry name" value="NreC/VraR/RcsB-like_REC"/>
</dbReference>
<dbReference type="SMART" id="SM00448">
    <property type="entry name" value="REC"/>
    <property type="match status" value="1"/>
</dbReference>
<feature type="modified residue" description="4-aspartylphosphate" evidence="5">
    <location>
        <position position="60"/>
    </location>
</feature>
<evidence type="ECO:0000259" key="7">
    <source>
        <dbReference type="PROSITE" id="PS50110"/>
    </source>
</evidence>
<gene>
    <name evidence="8" type="ORF">HK44_000295</name>
</gene>
<keyword evidence="1 5" id="KW-0597">Phosphoprotein</keyword>
<evidence type="ECO:0000256" key="3">
    <source>
        <dbReference type="ARBA" id="ARBA00023125"/>
    </source>
</evidence>
<dbReference type="GO" id="GO:0006355">
    <property type="term" value="P:regulation of DNA-templated transcription"/>
    <property type="evidence" value="ECO:0007669"/>
    <property type="project" value="InterPro"/>
</dbReference>
<dbReference type="eggNOG" id="COG2197">
    <property type="taxonomic scope" value="Bacteria"/>
</dbReference>
<accession>A0A010S0M6</accession>
<reference evidence="8 9" key="1">
    <citation type="journal article" date="2011" name="J. Bacteriol.">
        <title>Draft genome sequence of the polycyclic aromatic hydrocarbon-degrading, genetically engineered bioluminescent bioreporter Pseudomonas fluorescens HK44.</title>
        <authorList>
            <person name="Chauhan A."/>
            <person name="Layton A.C."/>
            <person name="Williams D.E."/>
            <person name="Smartt A.E."/>
            <person name="Ripp S."/>
            <person name="Karpinets T.V."/>
            <person name="Brown S.D."/>
            <person name="Sayler G.S."/>
        </authorList>
    </citation>
    <scope>NUCLEOTIDE SEQUENCE [LARGE SCALE GENOMIC DNA]</scope>
    <source>
        <strain evidence="8 9">HK44</strain>
    </source>
</reference>
<dbReference type="EMBL" id="AFOY02000010">
    <property type="protein sequence ID" value="EXF94439.1"/>
    <property type="molecule type" value="Genomic_DNA"/>
</dbReference>
<protein>
    <submittedName>
        <fullName evidence="8">LuxR family transcriptional regulator</fullName>
    </submittedName>
</protein>
<dbReference type="Pfam" id="PF00196">
    <property type="entry name" value="GerE"/>
    <property type="match status" value="1"/>
</dbReference>
<dbReference type="InterPro" id="IPR016032">
    <property type="entry name" value="Sig_transdc_resp-reg_C-effctor"/>
</dbReference>
<evidence type="ECO:0000256" key="4">
    <source>
        <dbReference type="ARBA" id="ARBA00023163"/>
    </source>
</evidence>
<dbReference type="SUPFAM" id="SSF52172">
    <property type="entry name" value="CheY-like"/>
    <property type="match status" value="1"/>
</dbReference>
<feature type="domain" description="Response regulatory" evidence="7">
    <location>
        <begin position="3"/>
        <end position="125"/>
    </location>
</feature>
<keyword evidence="3" id="KW-0238">DNA-binding</keyword>
<keyword evidence="4" id="KW-0804">Transcription</keyword>
<dbReference type="InterPro" id="IPR000792">
    <property type="entry name" value="Tscrpt_reg_LuxR_C"/>
</dbReference>
<dbReference type="OrthoDB" id="5593303at2"/>
<evidence type="ECO:0000259" key="6">
    <source>
        <dbReference type="PROSITE" id="PS50043"/>
    </source>
</evidence>
<dbReference type="HOGENOM" id="CLU_000445_90_1_6"/>
<evidence type="ECO:0000256" key="1">
    <source>
        <dbReference type="ARBA" id="ARBA00022553"/>
    </source>
</evidence>
<dbReference type="GO" id="GO:0000160">
    <property type="term" value="P:phosphorelay signal transduction system"/>
    <property type="evidence" value="ECO:0007669"/>
    <property type="project" value="InterPro"/>
</dbReference>
<dbReference type="CDD" id="cd06170">
    <property type="entry name" value="LuxR_C_like"/>
    <property type="match status" value="1"/>
</dbReference>
<dbReference type="PROSITE" id="PS00622">
    <property type="entry name" value="HTH_LUXR_1"/>
    <property type="match status" value="1"/>
</dbReference>
<evidence type="ECO:0000313" key="9">
    <source>
        <dbReference type="Proteomes" id="UP000022611"/>
    </source>
</evidence>
<organism evidence="8 9">
    <name type="scientific">Pseudomonas fluorescens HK44</name>
    <dbReference type="NCBI Taxonomy" id="1042209"/>
    <lineage>
        <taxon>Bacteria</taxon>
        <taxon>Pseudomonadati</taxon>
        <taxon>Pseudomonadota</taxon>
        <taxon>Gammaproteobacteria</taxon>
        <taxon>Pseudomonadales</taxon>
        <taxon>Pseudomonadaceae</taxon>
        <taxon>Pseudomonas</taxon>
    </lineage>
</organism>
<dbReference type="AlphaFoldDB" id="A0A010S0M6"/>
<comment type="caution">
    <text evidence="8">The sequence shown here is derived from an EMBL/GenBank/DDBJ whole genome shotgun (WGS) entry which is preliminary data.</text>
</comment>
<dbReference type="PATRIC" id="fig|1042209.11.peg.2397"/>
<keyword evidence="2" id="KW-0805">Transcription regulation</keyword>
<dbReference type="CDD" id="cd17535">
    <property type="entry name" value="REC_NarL-like"/>
    <property type="match status" value="1"/>
</dbReference>
<dbReference type="PRINTS" id="PR00038">
    <property type="entry name" value="HTHLUXR"/>
</dbReference>
<sequence>MPSALIVDDHPIIRAAVKMVLGTIKDSKDKTMFPTIQESSNGIEALQLILAQAPDLVVLDLNIPGLSGLELLKRLQREQSPAQVVVFTSHEPLFYVDRCIRVGALGFVSKTNDLQELRKAVQAVKSGYTCFPRLGTSSVHLDSLQLNERQMIANLSDRELTIFRYLALGFRNQEIAQVMNLSHKTISTYKTRLIEKLNVRSLVHLVGFAKRNQLI</sequence>
<evidence type="ECO:0000256" key="2">
    <source>
        <dbReference type="ARBA" id="ARBA00023015"/>
    </source>
</evidence>
<dbReference type="InterPro" id="IPR039420">
    <property type="entry name" value="WalR-like"/>
</dbReference>
<dbReference type="PANTHER" id="PTHR43214:SF41">
    <property type="entry name" value="NITRATE_NITRITE RESPONSE REGULATOR PROTEIN NARP"/>
    <property type="match status" value="1"/>
</dbReference>
<dbReference type="SMART" id="SM00421">
    <property type="entry name" value="HTH_LUXR"/>
    <property type="match status" value="1"/>
</dbReference>
<dbReference type="InterPro" id="IPR011006">
    <property type="entry name" value="CheY-like_superfamily"/>
</dbReference>
<dbReference type="Gene3D" id="1.10.10.10">
    <property type="entry name" value="Winged helix-like DNA-binding domain superfamily/Winged helix DNA-binding domain"/>
    <property type="match status" value="1"/>
</dbReference>
<name>A0A010S0M6_PSEFL</name>
<dbReference type="SUPFAM" id="SSF46894">
    <property type="entry name" value="C-terminal effector domain of the bipartite response regulators"/>
    <property type="match status" value="1"/>
</dbReference>
<dbReference type="PROSITE" id="PS50043">
    <property type="entry name" value="HTH_LUXR_2"/>
    <property type="match status" value="1"/>
</dbReference>
<dbReference type="InterPro" id="IPR036388">
    <property type="entry name" value="WH-like_DNA-bd_sf"/>
</dbReference>
<dbReference type="InterPro" id="IPR001789">
    <property type="entry name" value="Sig_transdc_resp-reg_receiver"/>
</dbReference>
<feature type="domain" description="HTH luxR-type" evidence="6">
    <location>
        <begin position="148"/>
        <end position="213"/>
    </location>
</feature>
<dbReference type="Pfam" id="PF00072">
    <property type="entry name" value="Response_reg"/>
    <property type="match status" value="1"/>
</dbReference>
<dbReference type="GO" id="GO:0003677">
    <property type="term" value="F:DNA binding"/>
    <property type="evidence" value="ECO:0007669"/>
    <property type="project" value="UniProtKB-KW"/>
</dbReference>
<evidence type="ECO:0000313" key="8">
    <source>
        <dbReference type="EMBL" id="EXF94439.1"/>
    </source>
</evidence>
<dbReference type="PANTHER" id="PTHR43214">
    <property type="entry name" value="TWO-COMPONENT RESPONSE REGULATOR"/>
    <property type="match status" value="1"/>
</dbReference>
<dbReference type="Gene3D" id="3.40.50.2300">
    <property type="match status" value="1"/>
</dbReference>